<reference evidence="5" key="1">
    <citation type="submission" date="2016-10" db="EMBL/GenBank/DDBJ databases">
        <authorList>
            <person name="Varghese N."/>
            <person name="Submissions S."/>
        </authorList>
    </citation>
    <scope>NUCLEOTIDE SEQUENCE [LARGE SCALE GENOMIC DNA]</scope>
    <source>
        <strain evidence="5">DSM 17038</strain>
    </source>
</reference>
<dbReference type="Pfam" id="PF00694">
    <property type="entry name" value="Aconitase_C"/>
    <property type="match status" value="1"/>
</dbReference>
<dbReference type="Gene3D" id="3.20.19.10">
    <property type="entry name" value="Aconitase, domain 4"/>
    <property type="match status" value="1"/>
</dbReference>
<dbReference type="RefSeq" id="WP_092469056.1">
    <property type="nucleotide sequence ID" value="NZ_FOOX01000002.1"/>
</dbReference>
<dbReference type="GO" id="GO:0016836">
    <property type="term" value="F:hydro-lyase activity"/>
    <property type="evidence" value="ECO:0007669"/>
    <property type="project" value="InterPro"/>
</dbReference>
<dbReference type="PANTHER" id="PTHR43345">
    <property type="entry name" value="3-ISOPROPYLMALATE DEHYDRATASE SMALL SUBUNIT 2-RELATED-RELATED"/>
    <property type="match status" value="1"/>
</dbReference>
<gene>
    <name evidence="4" type="ORF">SAMN05660649_00875</name>
</gene>
<accession>A0A1I2PF83</accession>
<evidence type="ECO:0000259" key="3">
    <source>
        <dbReference type="Pfam" id="PF00694"/>
    </source>
</evidence>
<evidence type="ECO:0000256" key="1">
    <source>
        <dbReference type="ARBA" id="ARBA00009869"/>
    </source>
</evidence>
<dbReference type="InterPro" id="IPR015928">
    <property type="entry name" value="Aconitase/3IPM_dehydase_swvl"/>
</dbReference>
<dbReference type="InterPro" id="IPR033940">
    <property type="entry name" value="IPMI_Swivel"/>
</dbReference>
<name>A0A1I2PF83_9FIRM</name>
<dbReference type="EMBL" id="FOOX01000002">
    <property type="protein sequence ID" value="SFG14805.1"/>
    <property type="molecule type" value="Genomic_DNA"/>
</dbReference>
<dbReference type="AlphaFoldDB" id="A0A1I2PF83"/>
<evidence type="ECO:0000313" key="5">
    <source>
        <dbReference type="Proteomes" id="UP000199337"/>
    </source>
</evidence>
<dbReference type="InterPro" id="IPR011827">
    <property type="entry name" value="LeuD_type2/HacB/DmdB"/>
</dbReference>
<dbReference type="PANTHER" id="PTHR43345:SF2">
    <property type="entry name" value="3-ISOPROPYLMALATE DEHYDRATASE SMALL SUBUNIT 1"/>
    <property type="match status" value="1"/>
</dbReference>
<dbReference type="InterPro" id="IPR000573">
    <property type="entry name" value="AconitaseA/IPMdHydase_ssu_swvl"/>
</dbReference>
<dbReference type="STRING" id="341036.SAMN05660649_00875"/>
<dbReference type="SUPFAM" id="SSF52016">
    <property type="entry name" value="LeuD/IlvD-like"/>
    <property type="match status" value="1"/>
</dbReference>
<evidence type="ECO:0000256" key="2">
    <source>
        <dbReference type="ARBA" id="ARBA00023239"/>
    </source>
</evidence>
<keyword evidence="2" id="KW-0456">Lyase</keyword>
<comment type="similarity">
    <text evidence="1">Belongs to the LeuD family. LeuD type 2 subfamily.</text>
</comment>
<dbReference type="CDD" id="cd01577">
    <property type="entry name" value="IPMI_Swivel"/>
    <property type="match status" value="1"/>
</dbReference>
<dbReference type="NCBIfam" id="TIGR02087">
    <property type="entry name" value="LEUD_arch"/>
    <property type="match status" value="1"/>
</dbReference>
<keyword evidence="5" id="KW-1185">Reference proteome</keyword>
<proteinExistence type="inferred from homology"/>
<evidence type="ECO:0000313" key="4">
    <source>
        <dbReference type="EMBL" id="SFG14805.1"/>
    </source>
</evidence>
<protein>
    <submittedName>
        <fullName evidence="4">3-isopropylmalate/(R)-2-methylmalate dehydratase small subunit</fullName>
    </submittedName>
</protein>
<feature type="domain" description="Aconitase A/isopropylmalate dehydratase small subunit swivel" evidence="3">
    <location>
        <begin position="58"/>
        <end position="107"/>
    </location>
</feature>
<dbReference type="Proteomes" id="UP000199337">
    <property type="component" value="Unassembled WGS sequence"/>
</dbReference>
<dbReference type="OrthoDB" id="9777465at2"/>
<organism evidence="4 5">
    <name type="scientific">Desulfotruncus arcticus DSM 17038</name>
    <dbReference type="NCBI Taxonomy" id="1121424"/>
    <lineage>
        <taxon>Bacteria</taxon>
        <taxon>Bacillati</taxon>
        <taxon>Bacillota</taxon>
        <taxon>Clostridia</taxon>
        <taxon>Eubacteriales</taxon>
        <taxon>Desulfallaceae</taxon>
        <taxon>Desulfotruncus</taxon>
    </lineage>
</organism>
<dbReference type="InterPro" id="IPR050075">
    <property type="entry name" value="LeuD"/>
</dbReference>
<sequence length="165" mass="17683">MSLKTLLQGKTHKFVDDITTDYIIAGKHRSKAENVLDLKDYVFNEIRPGFAGSVTRGDIIVAGHNFGCGSSREHAATLIRACGIDAVLAKSFARIFYRNAINIGLPVIECDTDLIGEGDLLQVDLKSGTVKNLSTGAATSFKPIPASLKVILEAGGLVNHLTRTT</sequence>